<dbReference type="Pfam" id="PF02371">
    <property type="entry name" value="Transposase_20"/>
    <property type="match status" value="1"/>
</dbReference>
<dbReference type="Pfam" id="PF01548">
    <property type="entry name" value="DEDD_Tnp_IS110"/>
    <property type="match status" value="1"/>
</dbReference>
<dbReference type="InterPro" id="IPR002525">
    <property type="entry name" value="Transp_IS110-like_N"/>
</dbReference>
<dbReference type="EMBL" id="JACHBK010000021">
    <property type="protein sequence ID" value="MBB5539492.1"/>
    <property type="molecule type" value="Genomic_DNA"/>
</dbReference>
<reference evidence="4 5" key="1">
    <citation type="submission" date="2020-08" db="EMBL/GenBank/DDBJ databases">
        <title>Genomic Encyclopedia of Type Strains, Phase IV (KMG-V): Genome sequencing to study the core and pangenomes of soil and plant-associated prokaryotes.</title>
        <authorList>
            <person name="Whitman W."/>
        </authorList>
    </citation>
    <scope>NUCLEOTIDE SEQUENCE [LARGE SCALE GENOMIC DNA]</scope>
    <source>
        <strain evidence="4 5">SEMIA 4084</strain>
    </source>
</reference>
<accession>A0A7W8XC83</accession>
<organism evidence="4 5">
    <name type="scientific">Rhizobium giardinii</name>
    <dbReference type="NCBI Taxonomy" id="56731"/>
    <lineage>
        <taxon>Bacteria</taxon>
        <taxon>Pseudomonadati</taxon>
        <taxon>Pseudomonadota</taxon>
        <taxon>Alphaproteobacteria</taxon>
        <taxon>Hyphomicrobiales</taxon>
        <taxon>Rhizobiaceae</taxon>
        <taxon>Rhizobium/Agrobacterium group</taxon>
        <taxon>Rhizobium</taxon>
    </lineage>
</organism>
<gene>
    <name evidence="4" type="ORF">GGD55_006242</name>
</gene>
<name>A0A7W8XC83_9HYPH</name>
<keyword evidence="5" id="KW-1185">Reference proteome</keyword>
<dbReference type="InterPro" id="IPR003346">
    <property type="entry name" value="Transposase_20"/>
</dbReference>
<feature type="domain" description="Transposase IS116/IS110/IS902 C-terminal" evidence="3">
    <location>
        <begin position="212"/>
        <end position="292"/>
    </location>
</feature>
<dbReference type="NCBIfam" id="NF033542">
    <property type="entry name" value="transpos_IS110"/>
    <property type="match status" value="1"/>
</dbReference>
<dbReference type="GO" id="GO:0003677">
    <property type="term" value="F:DNA binding"/>
    <property type="evidence" value="ECO:0007669"/>
    <property type="project" value="InterPro"/>
</dbReference>
<feature type="region of interest" description="Disordered" evidence="1">
    <location>
        <begin position="376"/>
        <end position="440"/>
    </location>
</feature>
<feature type="domain" description="Transposase IS110-like N-terminal" evidence="2">
    <location>
        <begin position="5"/>
        <end position="147"/>
    </location>
</feature>
<protein>
    <submittedName>
        <fullName evidence="4">Transposase</fullName>
    </submittedName>
</protein>
<evidence type="ECO:0000259" key="2">
    <source>
        <dbReference type="Pfam" id="PF01548"/>
    </source>
</evidence>
<evidence type="ECO:0000313" key="4">
    <source>
        <dbReference type="EMBL" id="MBB5539492.1"/>
    </source>
</evidence>
<feature type="compositionally biased region" description="Basic residues" evidence="1">
    <location>
        <begin position="417"/>
        <end position="431"/>
    </location>
</feature>
<comment type="caution">
    <text evidence="4">The sequence shown here is derived from an EMBL/GenBank/DDBJ whole genome shotgun (WGS) entry which is preliminary data.</text>
</comment>
<dbReference type="PANTHER" id="PTHR33055">
    <property type="entry name" value="TRANSPOSASE FOR INSERTION SEQUENCE ELEMENT IS1111A"/>
    <property type="match status" value="1"/>
</dbReference>
<dbReference type="AlphaFoldDB" id="A0A7W8XC83"/>
<dbReference type="GO" id="GO:0004803">
    <property type="term" value="F:transposase activity"/>
    <property type="evidence" value="ECO:0007669"/>
    <property type="project" value="InterPro"/>
</dbReference>
<dbReference type="PANTHER" id="PTHR33055:SF13">
    <property type="entry name" value="TRANSPOSASE"/>
    <property type="match status" value="1"/>
</dbReference>
<sequence>MRRVIGIDIHRTFGELVFWEDGRLRHGGRVDMTRTALEGLGKTLSATDEVVIEATGNCMAVSRVLSPFVRRVVIANPLQVKAIAQAHVKTDKIDAGTLTNLYAAGYLPEIWTPDAATERMRRLAARRYQVVRHRTRIKNEVHSILHAHLIPKCPHADLFNGRGRDWLKRQPVPEDEQIAIERHVRELDRLGEDLAVLDRQIAESTMDDPVVRRLLTITGVNLTVATGLMAAIGDIRRFKSPQKLVSYFGLNPRVRQSGLGAAHHGRISKIGRSHARAMLVEAAWAAAKAPGPLHAFFVRIRARRGHQVAAVAVARKLTVLVWHMLTKETDYLWVRPSLVAHKTRAMECRRENRRRKAIRLVPPMPTTSRNCVTRRCVSPSKHRRATNASSRLGVRARQIKRRADASIRQGSNEVARRRFQPMHHASPRGRPRVSSLPRSEGKDLSILSDAALPGVLSGKSCMRAHPLQRCP</sequence>
<proteinExistence type="predicted"/>
<evidence type="ECO:0000313" key="5">
    <source>
        <dbReference type="Proteomes" id="UP000585507"/>
    </source>
</evidence>
<evidence type="ECO:0000259" key="3">
    <source>
        <dbReference type="Pfam" id="PF02371"/>
    </source>
</evidence>
<dbReference type="InterPro" id="IPR047650">
    <property type="entry name" value="Transpos_IS110"/>
</dbReference>
<dbReference type="Proteomes" id="UP000585507">
    <property type="component" value="Unassembled WGS sequence"/>
</dbReference>
<dbReference type="GO" id="GO:0006313">
    <property type="term" value="P:DNA transposition"/>
    <property type="evidence" value="ECO:0007669"/>
    <property type="project" value="InterPro"/>
</dbReference>
<evidence type="ECO:0000256" key="1">
    <source>
        <dbReference type="SAM" id="MobiDB-lite"/>
    </source>
</evidence>